<dbReference type="GO" id="GO:0008270">
    <property type="term" value="F:zinc ion binding"/>
    <property type="evidence" value="ECO:0007669"/>
    <property type="project" value="UniProtKB-KW"/>
</dbReference>
<evidence type="ECO:0000313" key="3">
    <source>
        <dbReference type="EMBL" id="GFR68808.1"/>
    </source>
</evidence>
<dbReference type="InterPro" id="IPR036236">
    <property type="entry name" value="Znf_C2H2_sf"/>
</dbReference>
<dbReference type="SUPFAM" id="SSF57667">
    <property type="entry name" value="beta-beta-alpha zinc fingers"/>
    <property type="match status" value="1"/>
</dbReference>
<dbReference type="AlphaFoldDB" id="A0AAV4F7W6"/>
<organism evidence="3 4">
    <name type="scientific">Elysia marginata</name>
    <dbReference type="NCBI Taxonomy" id="1093978"/>
    <lineage>
        <taxon>Eukaryota</taxon>
        <taxon>Metazoa</taxon>
        <taxon>Spiralia</taxon>
        <taxon>Lophotrochozoa</taxon>
        <taxon>Mollusca</taxon>
        <taxon>Gastropoda</taxon>
        <taxon>Heterobranchia</taxon>
        <taxon>Euthyneura</taxon>
        <taxon>Panpulmonata</taxon>
        <taxon>Sacoglossa</taxon>
        <taxon>Placobranchoidea</taxon>
        <taxon>Plakobranchidae</taxon>
        <taxon>Elysia</taxon>
    </lineage>
</organism>
<dbReference type="PROSITE" id="PS00028">
    <property type="entry name" value="ZINC_FINGER_C2H2_1"/>
    <property type="match status" value="1"/>
</dbReference>
<gene>
    <name evidence="3" type="ORF">ElyMa_003743300</name>
</gene>
<evidence type="ECO:0000259" key="2">
    <source>
        <dbReference type="PROSITE" id="PS50157"/>
    </source>
</evidence>
<dbReference type="Gene3D" id="3.30.160.60">
    <property type="entry name" value="Classic Zinc Finger"/>
    <property type="match status" value="1"/>
</dbReference>
<dbReference type="PROSITE" id="PS50157">
    <property type="entry name" value="ZINC_FINGER_C2H2_2"/>
    <property type="match status" value="2"/>
</dbReference>
<evidence type="ECO:0000313" key="4">
    <source>
        <dbReference type="Proteomes" id="UP000762676"/>
    </source>
</evidence>
<dbReference type="Pfam" id="PF00096">
    <property type="entry name" value="zf-C2H2"/>
    <property type="match status" value="1"/>
</dbReference>
<proteinExistence type="predicted"/>
<name>A0AAV4F7W6_9GAST</name>
<keyword evidence="1" id="KW-0479">Metal-binding</keyword>
<feature type="domain" description="C2H2-type" evidence="2">
    <location>
        <begin position="78"/>
        <end position="106"/>
    </location>
</feature>
<reference evidence="3 4" key="1">
    <citation type="journal article" date="2021" name="Elife">
        <title>Chloroplast acquisition without the gene transfer in kleptoplastic sea slugs, Plakobranchus ocellatus.</title>
        <authorList>
            <person name="Maeda T."/>
            <person name="Takahashi S."/>
            <person name="Yoshida T."/>
            <person name="Shimamura S."/>
            <person name="Takaki Y."/>
            <person name="Nagai Y."/>
            <person name="Toyoda A."/>
            <person name="Suzuki Y."/>
            <person name="Arimoto A."/>
            <person name="Ishii H."/>
            <person name="Satoh N."/>
            <person name="Nishiyama T."/>
            <person name="Hasebe M."/>
            <person name="Maruyama T."/>
            <person name="Minagawa J."/>
            <person name="Obokata J."/>
            <person name="Shigenobu S."/>
        </authorList>
    </citation>
    <scope>NUCLEOTIDE SEQUENCE [LARGE SCALE GENOMIC DNA]</scope>
</reference>
<feature type="domain" description="C2H2-type" evidence="2">
    <location>
        <begin position="50"/>
        <end position="77"/>
    </location>
</feature>
<sequence length="117" mass="13025">MIWSGEFLLSVDPALTSILGAGSASFTSPNDTSDASLRLQRLCGRKKGFYACEECFKVFNMKQSLVRHKWKCEGTRILKCNVCSQQFHRMDKLRAHQISKHGGIGAFTTLQNGPNVS</sequence>
<dbReference type="InterPro" id="IPR013087">
    <property type="entry name" value="Znf_C2H2_type"/>
</dbReference>
<keyword evidence="4" id="KW-1185">Reference proteome</keyword>
<accession>A0AAV4F7W6</accession>
<keyword evidence="1" id="KW-0863">Zinc-finger</keyword>
<dbReference type="EMBL" id="BMAT01007661">
    <property type="protein sequence ID" value="GFR68808.1"/>
    <property type="molecule type" value="Genomic_DNA"/>
</dbReference>
<keyword evidence="1" id="KW-0862">Zinc</keyword>
<evidence type="ECO:0000256" key="1">
    <source>
        <dbReference type="PROSITE-ProRule" id="PRU00042"/>
    </source>
</evidence>
<dbReference type="Proteomes" id="UP000762676">
    <property type="component" value="Unassembled WGS sequence"/>
</dbReference>
<protein>
    <submittedName>
        <fullName evidence="3">Zinc finger protein 420</fullName>
    </submittedName>
</protein>
<comment type="caution">
    <text evidence="3">The sequence shown here is derived from an EMBL/GenBank/DDBJ whole genome shotgun (WGS) entry which is preliminary data.</text>
</comment>
<dbReference type="Pfam" id="PF13912">
    <property type="entry name" value="zf-C2H2_6"/>
    <property type="match status" value="1"/>
</dbReference>